<dbReference type="PROSITE" id="PS50885">
    <property type="entry name" value="HAMP"/>
    <property type="match status" value="1"/>
</dbReference>
<dbReference type="RefSeq" id="WP_010192546.1">
    <property type="nucleotide sequence ID" value="NZ_CP020880.1"/>
</dbReference>
<evidence type="ECO:0000259" key="19">
    <source>
        <dbReference type="PROSITE" id="PS50885"/>
    </source>
</evidence>
<feature type="transmembrane region" description="Helical" evidence="17">
    <location>
        <begin position="156"/>
        <end position="180"/>
    </location>
</feature>
<dbReference type="FunFam" id="1.10.287.130:FF:000001">
    <property type="entry name" value="Two-component sensor histidine kinase"/>
    <property type="match status" value="1"/>
</dbReference>
<dbReference type="PRINTS" id="PR00344">
    <property type="entry name" value="BCTRLSENSOR"/>
</dbReference>
<keyword evidence="6" id="KW-0808">Transferase</keyword>
<dbReference type="CDD" id="cd00082">
    <property type="entry name" value="HisKA"/>
    <property type="match status" value="1"/>
</dbReference>
<evidence type="ECO:0000313" key="23">
    <source>
        <dbReference type="Proteomes" id="UP000324517"/>
    </source>
</evidence>
<comment type="subcellular location">
    <subcellularLocation>
        <location evidence="2">Cell membrane</location>
        <topology evidence="2">Multi-pass membrane protein</topology>
    </subcellularLocation>
</comment>
<evidence type="ECO:0000256" key="2">
    <source>
        <dbReference type="ARBA" id="ARBA00004651"/>
    </source>
</evidence>
<dbReference type="GO" id="GO:0005524">
    <property type="term" value="F:ATP binding"/>
    <property type="evidence" value="ECO:0007669"/>
    <property type="project" value="UniProtKB-KW"/>
</dbReference>
<dbReference type="GeneID" id="96738474"/>
<reference evidence="21 23" key="2">
    <citation type="submission" date="2019-08" db="EMBL/GenBank/DDBJ databases">
        <title>Bacillus genomes from the desert of Cuatro Cienegas, Coahuila.</title>
        <authorList>
            <person name="Olmedo-Alvarez G."/>
        </authorList>
    </citation>
    <scope>NUCLEOTIDE SEQUENCE [LARGE SCALE GENOMIC DNA]</scope>
    <source>
        <strain evidence="21 23">CH98b_3T</strain>
    </source>
</reference>
<evidence type="ECO:0000256" key="16">
    <source>
        <dbReference type="ARBA" id="ARBA00040841"/>
    </source>
</evidence>
<keyword evidence="7 17" id="KW-0812">Transmembrane</keyword>
<evidence type="ECO:0000256" key="11">
    <source>
        <dbReference type="ARBA" id="ARBA00022989"/>
    </source>
</evidence>
<keyword evidence="22" id="KW-1185">Reference proteome</keyword>
<dbReference type="CDD" id="cd06225">
    <property type="entry name" value="HAMP"/>
    <property type="match status" value="1"/>
</dbReference>
<gene>
    <name evidence="20" type="ORF">B4U37_08560</name>
    <name evidence="21" type="ORF">FZC75_18290</name>
</gene>
<evidence type="ECO:0000313" key="22">
    <source>
        <dbReference type="Proteomes" id="UP000195573"/>
    </source>
</evidence>
<dbReference type="EC" id="2.7.13.3" evidence="3"/>
<evidence type="ECO:0000256" key="6">
    <source>
        <dbReference type="ARBA" id="ARBA00022679"/>
    </source>
</evidence>
<dbReference type="PANTHER" id="PTHR45528">
    <property type="entry name" value="SENSOR HISTIDINE KINASE CPXA"/>
    <property type="match status" value="1"/>
</dbReference>
<dbReference type="PANTHER" id="PTHR45528:SF11">
    <property type="entry name" value="HISTIDINE KINASE"/>
    <property type="match status" value="1"/>
</dbReference>
<dbReference type="KEGG" id="bhk:B4U37_08560"/>
<evidence type="ECO:0000256" key="8">
    <source>
        <dbReference type="ARBA" id="ARBA00022741"/>
    </source>
</evidence>
<dbReference type="Pfam" id="PF00512">
    <property type="entry name" value="HisKA"/>
    <property type="match status" value="1"/>
</dbReference>
<dbReference type="SUPFAM" id="SSF47384">
    <property type="entry name" value="Homodimeric domain of signal transducing histidine kinase"/>
    <property type="match status" value="1"/>
</dbReference>
<keyword evidence="13" id="KW-0843">Virulence</keyword>
<comment type="function">
    <text evidence="15">Member of the two-component regulatory system HssS/HssR involved in intracellular heme homeostasis and tempering of staphylococcal virulence. HssS functions as a heme sensor histidine kinase which is autophosphorylated at a histidine residue and transfers its phosphate group to an aspartate residue of HssR. HssR/HssS activates the expression of hrtAB, an efflux pump, in response to extracellular heme, hemin, hemoglobin or blood.</text>
</comment>
<keyword evidence="11 17" id="KW-1133">Transmembrane helix</keyword>
<dbReference type="AlphaFoldDB" id="A0A1Y0CLA3"/>
<keyword evidence="12" id="KW-0902">Two-component regulatory system</keyword>
<evidence type="ECO:0000256" key="12">
    <source>
        <dbReference type="ARBA" id="ARBA00023012"/>
    </source>
</evidence>
<feature type="transmembrane region" description="Helical" evidence="17">
    <location>
        <begin position="6"/>
        <end position="29"/>
    </location>
</feature>
<evidence type="ECO:0000256" key="3">
    <source>
        <dbReference type="ARBA" id="ARBA00012438"/>
    </source>
</evidence>
<evidence type="ECO:0000256" key="5">
    <source>
        <dbReference type="ARBA" id="ARBA00022553"/>
    </source>
</evidence>
<accession>A0A1Y0CLA3</accession>
<dbReference type="PROSITE" id="PS50109">
    <property type="entry name" value="HIS_KIN"/>
    <property type="match status" value="1"/>
</dbReference>
<organism evidence="21 23">
    <name type="scientific">Sutcliffiella horikoshii</name>
    <dbReference type="NCBI Taxonomy" id="79883"/>
    <lineage>
        <taxon>Bacteria</taxon>
        <taxon>Bacillati</taxon>
        <taxon>Bacillota</taxon>
        <taxon>Bacilli</taxon>
        <taxon>Bacillales</taxon>
        <taxon>Bacillaceae</taxon>
        <taxon>Sutcliffiella</taxon>
    </lineage>
</organism>
<sequence>MFNTLYVRVVVTFILVVVISLTAAFYITFSFYQERVLSELEGEMIQAGKGIIQLQKTMGQENLEGYLAGISTITFNIALYSEDGEVKVFGRNTDEPMAAPSDVQKVLNGGVYRVESTEKRLLKNVTIGLPFQVEEERYALFLKPRIMDRIDIIKEALITVLTYVLIIGSLLYLVAAFLLVNPIKKLTALTTNIAKGDFQQIKSIKRKDEIGELGRSFNRMTSELMKLETMRKEFISNVSHDLQSPLTSIRGFAVALKENEFSKEQQDHYLTIIQKESERLAKLSENLLKLSVLENKESLLEKENFRLDQQIRQVFLSHQPQWLEKKLELNLEDVNKVEITADQLQLEQVWHNLLTNSIKYSNTGGKIKVEVKEIQKKVQVIFSDTGIGIPEKDLPYIFDRFFKVDKARVRSGQGSGLGLAIVKKIIDLHKGEISIKSEHGVGTSIQIVLPK</sequence>
<name>A0A1Y0CLA3_9BACI</name>
<dbReference type="SUPFAM" id="SSF55874">
    <property type="entry name" value="ATPase domain of HSP90 chaperone/DNA topoisomerase II/histidine kinase"/>
    <property type="match status" value="1"/>
</dbReference>
<feature type="domain" description="HAMP" evidence="19">
    <location>
        <begin position="177"/>
        <end position="229"/>
    </location>
</feature>
<evidence type="ECO:0000256" key="9">
    <source>
        <dbReference type="ARBA" id="ARBA00022777"/>
    </source>
</evidence>
<dbReference type="SMART" id="SM00387">
    <property type="entry name" value="HATPase_c"/>
    <property type="match status" value="1"/>
</dbReference>
<dbReference type="InterPro" id="IPR050398">
    <property type="entry name" value="HssS/ArlS-like"/>
</dbReference>
<evidence type="ECO:0000313" key="20">
    <source>
        <dbReference type="EMBL" id="ART76083.1"/>
    </source>
</evidence>
<dbReference type="SMART" id="SM00304">
    <property type="entry name" value="HAMP"/>
    <property type="match status" value="1"/>
</dbReference>
<keyword evidence="5" id="KW-0597">Phosphoprotein</keyword>
<dbReference type="GO" id="GO:0000155">
    <property type="term" value="F:phosphorelay sensor kinase activity"/>
    <property type="evidence" value="ECO:0007669"/>
    <property type="project" value="InterPro"/>
</dbReference>
<evidence type="ECO:0000256" key="14">
    <source>
        <dbReference type="ARBA" id="ARBA00023136"/>
    </source>
</evidence>
<dbReference type="InterPro" id="IPR036890">
    <property type="entry name" value="HATPase_C_sf"/>
</dbReference>
<dbReference type="Pfam" id="PF00672">
    <property type="entry name" value="HAMP"/>
    <property type="match status" value="1"/>
</dbReference>
<evidence type="ECO:0000256" key="4">
    <source>
        <dbReference type="ARBA" id="ARBA00022475"/>
    </source>
</evidence>
<keyword evidence="8" id="KW-0547">Nucleotide-binding</keyword>
<dbReference type="Proteomes" id="UP000195573">
    <property type="component" value="Chromosome"/>
</dbReference>
<evidence type="ECO:0000256" key="7">
    <source>
        <dbReference type="ARBA" id="ARBA00022692"/>
    </source>
</evidence>
<protein>
    <recommendedName>
        <fullName evidence="16">Heme sensor protein HssS</fullName>
        <ecNumber evidence="3">2.7.13.3</ecNumber>
    </recommendedName>
</protein>
<evidence type="ECO:0000256" key="1">
    <source>
        <dbReference type="ARBA" id="ARBA00000085"/>
    </source>
</evidence>
<dbReference type="Pfam" id="PF02518">
    <property type="entry name" value="HATPase_c"/>
    <property type="match status" value="1"/>
</dbReference>
<dbReference type="SMART" id="SM00388">
    <property type="entry name" value="HisKA"/>
    <property type="match status" value="1"/>
</dbReference>
<keyword evidence="4" id="KW-1003">Cell membrane</keyword>
<keyword evidence="10" id="KW-0067">ATP-binding</keyword>
<dbReference type="InterPro" id="IPR003594">
    <property type="entry name" value="HATPase_dom"/>
</dbReference>
<evidence type="ECO:0000256" key="13">
    <source>
        <dbReference type="ARBA" id="ARBA00023026"/>
    </source>
</evidence>
<dbReference type="OrthoDB" id="9813151at2"/>
<evidence type="ECO:0000256" key="15">
    <source>
        <dbReference type="ARBA" id="ARBA00037219"/>
    </source>
</evidence>
<dbReference type="Gene3D" id="3.30.565.10">
    <property type="entry name" value="Histidine kinase-like ATPase, C-terminal domain"/>
    <property type="match status" value="1"/>
</dbReference>
<dbReference type="InterPro" id="IPR005467">
    <property type="entry name" value="His_kinase_dom"/>
</dbReference>
<proteinExistence type="predicted"/>
<dbReference type="InterPro" id="IPR003661">
    <property type="entry name" value="HisK_dim/P_dom"/>
</dbReference>
<feature type="domain" description="Histidine kinase" evidence="18">
    <location>
        <begin position="237"/>
        <end position="451"/>
    </location>
</feature>
<dbReference type="InterPro" id="IPR003660">
    <property type="entry name" value="HAMP_dom"/>
</dbReference>
<evidence type="ECO:0000259" key="18">
    <source>
        <dbReference type="PROSITE" id="PS50109"/>
    </source>
</evidence>
<evidence type="ECO:0000256" key="17">
    <source>
        <dbReference type="SAM" id="Phobius"/>
    </source>
</evidence>
<evidence type="ECO:0000256" key="10">
    <source>
        <dbReference type="ARBA" id="ARBA00022840"/>
    </source>
</evidence>
<dbReference type="GO" id="GO:0005886">
    <property type="term" value="C:plasma membrane"/>
    <property type="evidence" value="ECO:0007669"/>
    <property type="project" value="UniProtKB-SubCell"/>
</dbReference>
<keyword evidence="14 17" id="KW-0472">Membrane</keyword>
<keyword evidence="9 21" id="KW-0418">Kinase</keyword>
<dbReference type="EMBL" id="VTET01000010">
    <property type="protein sequence ID" value="TYS68642.1"/>
    <property type="molecule type" value="Genomic_DNA"/>
</dbReference>
<evidence type="ECO:0000313" key="21">
    <source>
        <dbReference type="EMBL" id="TYS68642.1"/>
    </source>
</evidence>
<dbReference type="Gene3D" id="1.10.287.130">
    <property type="match status" value="1"/>
</dbReference>
<comment type="catalytic activity">
    <reaction evidence="1">
        <text>ATP + protein L-histidine = ADP + protein N-phospho-L-histidine.</text>
        <dbReference type="EC" id="2.7.13.3"/>
    </reaction>
</comment>
<dbReference type="Gene3D" id="6.10.340.10">
    <property type="match status" value="1"/>
</dbReference>
<dbReference type="SUPFAM" id="SSF158472">
    <property type="entry name" value="HAMP domain-like"/>
    <property type="match status" value="1"/>
</dbReference>
<dbReference type="FunFam" id="3.30.565.10:FF:000006">
    <property type="entry name" value="Sensor histidine kinase WalK"/>
    <property type="match status" value="1"/>
</dbReference>
<dbReference type="InterPro" id="IPR004358">
    <property type="entry name" value="Sig_transdc_His_kin-like_C"/>
</dbReference>
<reference evidence="20 22" key="1">
    <citation type="submission" date="2017-04" db="EMBL/GenBank/DDBJ databases">
        <title>Complete Genome Sequence of the Bacillus horikoshii 20a strain from Cuatro Cienegas, Coahuila, Mexico.</title>
        <authorList>
            <person name="Zarza E."/>
            <person name="Alcaraz L.D."/>
            <person name="Aguilar-Salinas B."/>
            <person name="Islas A."/>
            <person name="Olmedo-Alvarez G."/>
        </authorList>
    </citation>
    <scope>NUCLEOTIDE SEQUENCE [LARGE SCALE GENOMIC DNA]</scope>
    <source>
        <strain evidence="20 22">20a</strain>
    </source>
</reference>
<dbReference type="EMBL" id="CP020880">
    <property type="protein sequence ID" value="ART76083.1"/>
    <property type="molecule type" value="Genomic_DNA"/>
</dbReference>
<dbReference type="Proteomes" id="UP000324517">
    <property type="component" value="Unassembled WGS sequence"/>
</dbReference>
<dbReference type="InterPro" id="IPR036097">
    <property type="entry name" value="HisK_dim/P_sf"/>
</dbReference>